<feature type="region of interest" description="Disordered" evidence="1">
    <location>
        <begin position="437"/>
        <end position="463"/>
    </location>
</feature>
<proteinExistence type="predicted"/>
<evidence type="ECO:0000313" key="3">
    <source>
        <dbReference type="EMBL" id="KAE8350045.1"/>
    </source>
</evidence>
<protein>
    <recommendedName>
        <fullName evidence="5">Galactose oxidase</fullName>
    </recommendedName>
</protein>
<organism evidence="3 4">
    <name type="scientific">Aspergillus coremiiformis</name>
    <dbReference type="NCBI Taxonomy" id="138285"/>
    <lineage>
        <taxon>Eukaryota</taxon>
        <taxon>Fungi</taxon>
        <taxon>Dikarya</taxon>
        <taxon>Ascomycota</taxon>
        <taxon>Pezizomycotina</taxon>
        <taxon>Eurotiomycetes</taxon>
        <taxon>Eurotiomycetidae</taxon>
        <taxon>Eurotiales</taxon>
        <taxon>Aspergillaceae</taxon>
        <taxon>Aspergillus</taxon>
        <taxon>Aspergillus subgen. Circumdati</taxon>
    </lineage>
</organism>
<feature type="compositionally biased region" description="Polar residues" evidence="1">
    <location>
        <begin position="735"/>
        <end position="749"/>
    </location>
</feature>
<feature type="compositionally biased region" description="Basic and acidic residues" evidence="1">
    <location>
        <begin position="660"/>
        <end position="674"/>
    </location>
</feature>
<keyword evidence="2" id="KW-1133">Transmembrane helix</keyword>
<dbReference type="OrthoDB" id="205993at2759"/>
<feature type="region of interest" description="Disordered" evidence="1">
    <location>
        <begin position="660"/>
        <end position="773"/>
    </location>
</feature>
<feature type="compositionally biased region" description="Basic and acidic residues" evidence="1">
    <location>
        <begin position="595"/>
        <end position="606"/>
    </location>
</feature>
<dbReference type="Proteomes" id="UP000327118">
    <property type="component" value="Unassembled WGS sequence"/>
</dbReference>
<dbReference type="InterPro" id="IPR015915">
    <property type="entry name" value="Kelch-typ_b-propeller"/>
</dbReference>
<name>A0A5N6YX94_9EURO</name>
<evidence type="ECO:0000256" key="1">
    <source>
        <dbReference type="SAM" id="MobiDB-lite"/>
    </source>
</evidence>
<dbReference type="InterPro" id="IPR011043">
    <property type="entry name" value="Gal_Oxase/kelch_b-propeller"/>
</dbReference>
<dbReference type="Gene3D" id="2.120.10.80">
    <property type="entry name" value="Kelch-type beta propeller"/>
    <property type="match status" value="1"/>
</dbReference>
<feature type="compositionally biased region" description="Low complexity" evidence="1">
    <location>
        <begin position="675"/>
        <end position="687"/>
    </location>
</feature>
<gene>
    <name evidence="3" type="ORF">BDV28DRAFT_139928</name>
</gene>
<feature type="compositionally biased region" description="Polar residues" evidence="1">
    <location>
        <begin position="712"/>
        <end position="722"/>
    </location>
</feature>
<keyword evidence="2" id="KW-0472">Membrane</keyword>
<sequence length="935" mass="101376">MDDRLSRTNRRRRTVGANWALATLFPVLLLAGPVFAATPYTPFHLLYSTQHNGSIAYLLRSSGNKTTEFLSLNISQDVDSAKPQYTTLLDNAPFQLVQQQAALVPAIDQHGILKVYAGDCHNTSGYGALWQFTPDAASSIGNGTWEKIELNGTGQSKLNPHGPNYLAAGFTYASTNTSSSSFYAFGGMCPLASASEATWIAAADYSHSMIVLEPPKPSSLTSYRVSATGDRAPPIPEAGFTITPLHETYRSTSGGTLLQQQDFLMIGGQTQDAFINMSQVAVFSLPQSSWSFATIESTQSLSRTELAIRESPVVEPRSGHTAVLSPDGGKVVVFGGWVGSTNTPANPQLAILEIGSGYTDSAEWAWKIPPVKDTGIAEGTGLYGHGATMLPGGIMMITGGYRIAQSPKRSDEAGPQLNSQVLMYNVTSGKWVSSYTNPYKNSHGQGSGAPSKPEGESKSSASRRAGLGAGLGLGIPIIAAIAVFLWFYFRRRRVRRARDQELRKLALSAERSHFWGGEESHLASSIRRPSTREMDVNSDYPWSNNRGFGRPTNWRDNPEIMAERTGLLTDIPSPTKSSRPPLNAKVYRPPAQCNEYRRSDGTSDIHPIDEREEDEAHGAGGAEMQKRPEPSRELALLTPQSTIGGELFPEGTAAFVASIGHDKDGRAPDNEDRTSSNLSDSSRSINSAQQSRGLVDNQPGSGCDSPEKPGLASTQSRSTWSRPNAVISQEKRYSSDSFSTAHTTLSQRQAEGERLLPNDSEPSSSMDLVPRPLSISKPRASEWIGNVRRVLSVTRKRPQSAEDGSIASSASGIDRRSTVLGSAGPLFDYETESKLPRRSVSASAELFRRKQGAKDWGAGNLVSRELIGRPMRDDFGLDGLLDPEYDDWDVEGAAENRRVQVTFTVPKEKLRVVNATANDMDTISENSISRSNSRT</sequence>
<evidence type="ECO:0000313" key="4">
    <source>
        <dbReference type="Proteomes" id="UP000327118"/>
    </source>
</evidence>
<feature type="transmembrane region" description="Helical" evidence="2">
    <location>
        <begin position="467"/>
        <end position="489"/>
    </location>
</feature>
<keyword evidence="2" id="KW-0812">Transmembrane</keyword>
<accession>A0A5N6YX94</accession>
<evidence type="ECO:0008006" key="5">
    <source>
        <dbReference type="Google" id="ProtNLM"/>
    </source>
</evidence>
<dbReference type="AlphaFoldDB" id="A0A5N6YX94"/>
<reference evidence="4" key="1">
    <citation type="submission" date="2019-04" db="EMBL/GenBank/DDBJ databases">
        <title>Friends and foes A comparative genomics studyof 23 Aspergillus species from section Flavi.</title>
        <authorList>
            <consortium name="DOE Joint Genome Institute"/>
            <person name="Kjaerbolling I."/>
            <person name="Vesth T."/>
            <person name="Frisvad J.C."/>
            <person name="Nybo J.L."/>
            <person name="Theobald S."/>
            <person name="Kildgaard S."/>
            <person name="Isbrandt T."/>
            <person name="Kuo A."/>
            <person name="Sato A."/>
            <person name="Lyhne E.K."/>
            <person name="Kogle M.E."/>
            <person name="Wiebenga A."/>
            <person name="Kun R.S."/>
            <person name="Lubbers R.J."/>
            <person name="Makela M.R."/>
            <person name="Barry K."/>
            <person name="Chovatia M."/>
            <person name="Clum A."/>
            <person name="Daum C."/>
            <person name="Haridas S."/>
            <person name="He G."/>
            <person name="LaButti K."/>
            <person name="Lipzen A."/>
            <person name="Mondo S."/>
            <person name="Riley R."/>
            <person name="Salamov A."/>
            <person name="Simmons B.A."/>
            <person name="Magnuson J.K."/>
            <person name="Henrissat B."/>
            <person name="Mortensen U.H."/>
            <person name="Larsen T.O."/>
            <person name="Devries R.P."/>
            <person name="Grigoriev I.V."/>
            <person name="Machida M."/>
            <person name="Baker S.E."/>
            <person name="Andersen M.R."/>
        </authorList>
    </citation>
    <scope>NUCLEOTIDE SEQUENCE [LARGE SCALE GENOMIC DNA]</scope>
    <source>
        <strain evidence="4">CBS 553.77</strain>
    </source>
</reference>
<dbReference type="SUPFAM" id="SSF50965">
    <property type="entry name" value="Galactose oxidase, central domain"/>
    <property type="match status" value="1"/>
</dbReference>
<keyword evidence="4" id="KW-1185">Reference proteome</keyword>
<dbReference type="EMBL" id="ML739252">
    <property type="protein sequence ID" value="KAE8350045.1"/>
    <property type="molecule type" value="Genomic_DNA"/>
</dbReference>
<evidence type="ECO:0000256" key="2">
    <source>
        <dbReference type="SAM" id="Phobius"/>
    </source>
</evidence>
<feature type="region of interest" description="Disordered" evidence="1">
    <location>
        <begin position="569"/>
        <end position="606"/>
    </location>
</feature>